<keyword evidence="3 5" id="KW-1133">Transmembrane helix</keyword>
<feature type="transmembrane region" description="Helical" evidence="5">
    <location>
        <begin position="118"/>
        <end position="139"/>
    </location>
</feature>
<keyword evidence="7" id="KW-1185">Reference proteome</keyword>
<evidence type="ECO:0000256" key="1">
    <source>
        <dbReference type="ARBA" id="ARBA00004141"/>
    </source>
</evidence>
<keyword evidence="4 5" id="KW-0472">Membrane</keyword>
<evidence type="ECO:0000313" key="7">
    <source>
        <dbReference type="Proteomes" id="UP001381693"/>
    </source>
</evidence>
<evidence type="ECO:0000256" key="5">
    <source>
        <dbReference type="SAM" id="Phobius"/>
    </source>
</evidence>
<dbReference type="AlphaFoldDB" id="A0AAN8X239"/>
<evidence type="ECO:0000256" key="3">
    <source>
        <dbReference type="ARBA" id="ARBA00022989"/>
    </source>
</evidence>
<evidence type="ECO:0000256" key="2">
    <source>
        <dbReference type="ARBA" id="ARBA00022692"/>
    </source>
</evidence>
<reference evidence="6 7" key="1">
    <citation type="submission" date="2023-11" db="EMBL/GenBank/DDBJ databases">
        <title>Halocaridina rubra genome assembly.</title>
        <authorList>
            <person name="Smith C."/>
        </authorList>
    </citation>
    <scope>NUCLEOTIDE SEQUENCE [LARGE SCALE GENOMIC DNA]</scope>
    <source>
        <strain evidence="6">EP-1</strain>
        <tissue evidence="6">Whole</tissue>
    </source>
</reference>
<dbReference type="Gene3D" id="1.20.1740.10">
    <property type="entry name" value="Amino acid/polyamine transporter I"/>
    <property type="match status" value="1"/>
</dbReference>
<dbReference type="PANTHER" id="PTHR11785">
    <property type="entry name" value="AMINO ACID TRANSPORTER"/>
    <property type="match status" value="1"/>
</dbReference>
<evidence type="ECO:0000256" key="4">
    <source>
        <dbReference type="ARBA" id="ARBA00023136"/>
    </source>
</evidence>
<gene>
    <name evidence="6" type="primary">SLC7A6_8</name>
    <name evidence="6" type="ORF">SK128_011856</name>
</gene>
<comment type="subcellular location">
    <subcellularLocation>
        <location evidence="1">Membrane</location>
        <topology evidence="1">Multi-pass membrane protein</topology>
    </subcellularLocation>
</comment>
<proteinExistence type="predicted"/>
<feature type="transmembrane region" description="Helical" evidence="5">
    <location>
        <begin position="43"/>
        <end position="61"/>
    </location>
</feature>
<dbReference type="GO" id="GO:0015179">
    <property type="term" value="F:L-amino acid transmembrane transporter activity"/>
    <property type="evidence" value="ECO:0007669"/>
    <property type="project" value="TreeGrafter"/>
</dbReference>
<dbReference type="Proteomes" id="UP001381693">
    <property type="component" value="Unassembled WGS sequence"/>
</dbReference>
<feature type="transmembrane region" description="Helical" evidence="5">
    <location>
        <begin position="180"/>
        <end position="197"/>
    </location>
</feature>
<dbReference type="EMBL" id="JAXCGZ010013327">
    <property type="protein sequence ID" value="KAK7072838.1"/>
    <property type="molecule type" value="Genomic_DNA"/>
</dbReference>
<dbReference type="InterPro" id="IPR002293">
    <property type="entry name" value="AA/rel_permease1"/>
</dbReference>
<dbReference type="PANTHER" id="PTHR11785:SF528">
    <property type="entry name" value="AMINO ACID TRANSPORTER PROTEIN JHI-21"/>
    <property type="match status" value="1"/>
</dbReference>
<dbReference type="InterPro" id="IPR050598">
    <property type="entry name" value="AminoAcid_Transporter"/>
</dbReference>
<dbReference type="GO" id="GO:0016020">
    <property type="term" value="C:membrane"/>
    <property type="evidence" value="ECO:0007669"/>
    <property type="project" value="UniProtKB-SubCell"/>
</dbReference>
<comment type="caution">
    <text evidence="6">The sequence shown here is derived from an EMBL/GenBank/DDBJ whole genome shotgun (WGS) entry which is preliminary data.</text>
</comment>
<dbReference type="Pfam" id="PF13520">
    <property type="entry name" value="AA_permease_2"/>
    <property type="match status" value="1"/>
</dbReference>
<feature type="transmembrane region" description="Helical" evidence="5">
    <location>
        <begin position="151"/>
        <end position="174"/>
    </location>
</feature>
<accession>A0AAN8X239</accession>
<evidence type="ECO:0000313" key="6">
    <source>
        <dbReference type="EMBL" id="KAK7072838.1"/>
    </source>
</evidence>
<keyword evidence="2 5" id="KW-0812">Transmembrane</keyword>
<organism evidence="6 7">
    <name type="scientific">Halocaridina rubra</name>
    <name type="common">Hawaiian red shrimp</name>
    <dbReference type="NCBI Taxonomy" id="373956"/>
    <lineage>
        <taxon>Eukaryota</taxon>
        <taxon>Metazoa</taxon>
        <taxon>Ecdysozoa</taxon>
        <taxon>Arthropoda</taxon>
        <taxon>Crustacea</taxon>
        <taxon>Multicrustacea</taxon>
        <taxon>Malacostraca</taxon>
        <taxon>Eumalacostraca</taxon>
        <taxon>Eucarida</taxon>
        <taxon>Decapoda</taxon>
        <taxon>Pleocyemata</taxon>
        <taxon>Caridea</taxon>
        <taxon>Atyoidea</taxon>
        <taxon>Atyidae</taxon>
        <taxon>Halocaridina</taxon>
    </lineage>
</organism>
<feature type="transmembrane region" description="Helical" evidence="5">
    <location>
        <begin position="93"/>
        <end position="112"/>
    </location>
</feature>
<sequence length="229" mass="25796">MASMAIVTTIYFLTNVAYFAVLTPSEILSSNAVAVTFGNRVMGIIAWIISVFVACSVFGNLNGRIITTSRVFYAGAKEGHLPKFLSLIHVKNNTPGMAIIAVIICTTFPIFMEDIGSILTYMSFVGNFMNLLCILGFLWLRYKEPKRDRPIKVWCGFPFVYLMVNIFVTVFPIIQRPIEIAIASGVLFMGLVVYYFAIHKQSKILGRCVDKVYHFCQIVFQSVEEEKIK</sequence>
<protein>
    <submittedName>
        <fullName evidence="6">Y+L amino acid transporter 2</fullName>
    </submittedName>
</protein>
<name>A0AAN8X239_HALRR</name>